<feature type="region of interest" description="Disordered" evidence="1">
    <location>
        <begin position="1"/>
        <end position="20"/>
    </location>
</feature>
<accession>A0A699K618</accession>
<evidence type="ECO:0008006" key="3">
    <source>
        <dbReference type="Google" id="ProtNLM"/>
    </source>
</evidence>
<protein>
    <recommendedName>
        <fullName evidence="3">Integrase, catalytic region, zinc finger, CCHC-type, peptidase aspartic, catalytic</fullName>
    </recommendedName>
</protein>
<name>A0A699K618_TANCI</name>
<dbReference type="AlphaFoldDB" id="A0A699K618"/>
<evidence type="ECO:0000256" key="1">
    <source>
        <dbReference type="SAM" id="MobiDB-lite"/>
    </source>
</evidence>
<reference evidence="2" key="1">
    <citation type="journal article" date="2019" name="Sci. Rep.">
        <title>Draft genome of Tanacetum cinerariifolium, the natural source of mosquito coil.</title>
        <authorList>
            <person name="Yamashiro T."/>
            <person name="Shiraishi A."/>
            <person name="Satake H."/>
            <person name="Nakayama K."/>
        </authorList>
    </citation>
    <scope>NUCLEOTIDE SEQUENCE</scope>
</reference>
<feature type="non-terminal residue" evidence="2">
    <location>
        <position position="1"/>
    </location>
</feature>
<proteinExistence type="predicted"/>
<comment type="caution">
    <text evidence="2">The sequence shown here is derived from an EMBL/GenBank/DDBJ whole genome shotgun (WGS) entry which is preliminary data.</text>
</comment>
<sequence>VKSTTRSRGPKSKDNTKNDRVSFASKSSCLKNKVEVKEHCMNLLPVTNKKHASCKEKVKLAKLNECTDSVCVPCKRCVFDNIHDACFSKFINYINSRAKAQYAKVSNIAYITLLKGKAKKTKKYSKEVRIATPSVSPPRHQEPRNCLRWRPTDSIRSKKMIRNLKLLIKFIWKFIGTVRFKNDHVDAIQG</sequence>
<dbReference type="EMBL" id="BKCJ010486878">
    <property type="protein sequence ID" value="GFA78215.1"/>
    <property type="molecule type" value="Genomic_DNA"/>
</dbReference>
<evidence type="ECO:0000313" key="2">
    <source>
        <dbReference type="EMBL" id="GFA78215.1"/>
    </source>
</evidence>
<organism evidence="2">
    <name type="scientific">Tanacetum cinerariifolium</name>
    <name type="common">Dalmatian daisy</name>
    <name type="synonym">Chrysanthemum cinerariifolium</name>
    <dbReference type="NCBI Taxonomy" id="118510"/>
    <lineage>
        <taxon>Eukaryota</taxon>
        <taxon>Viridiplantae</taxon>
        <taxon>Streptophyta</taxon>
        <taxon>Embryophyta</taxon>
        <taxon>Tracheophyta</taxon>
        <taxon>Spermatophyta</taxon>
        <taxon>Magnoliopsida</taxon>
        <taxon>eudicotyledons</taxon>
        <taxon>Gunneridae</taxon>
        <taxon>Pentapetalae</taxon>
        <taxon>asterids</taxon>
        <taxon>campanulids</taxon>
        <taxon>Asterales</taxon>
        <taxon>Asteraceae</taxon>
        <taxon>Asteroideae</taxon>
        <taxon>Anthemideae</taxon>
        <taxon>Anthemidinae</taxon>
        <taxon>Tanacetum</taxon>
    </lineage>
</organism>
<gene>
    <name evidence="2" type="ORF">Tci_650187</name>
</gene>
<feature type="compositionally biased region" description="Basic and acidic residues" evidence="1">
    <location>
        <begin position="11"/>
        <end position="20"/>
    </location>
</feature>